<dbReference type="Pfam" id="PF05987">
    <property type="entry name" value="DUF898"/>
    <property type="match status" value="1"/>
</dbReference>
<proteinExistence type="predicted"/>
<evidence type="ECO:0000313" key="3">
    <source>
        <dbReference type="Proteomes" id="UP000035481"/>
    </source>
</evidence>
<dbReference type="AlphaFoldDB" id="A0A0G9GZ69"/>
<keyword evidence="1" id="KW-1133">Transmembrane helix</keyword>
<accession>A0A0G9GZ69</accession>
<feature type="transmembrane region" description="Helical" evidence="1">
    <location>
        <begin position="159"/>
        <end position="177"/>
    </location>
</feature>
<reference evidence="2 3" key="1">
    <citation type="journal article" date="2015" name="Antonie Van Leeuwenhoek">
        <title>A phylogenomic and molecular marker based taxonomic framework for the order Xanthomonadales: proposal to transfer the families Algiphilaceae and Solimonadaceae to the order Nevskiales ord. nov. and to create a new family within the order Xanthomonadales, the family Rhodanobacteraceae fam. nov., containing the genus Rhodanobacter and its closest relatives.</title>
        <authorList>
            <person name="Naushad S."/>
            <person name="Adeolu M."/>
            <person name="Wong S."/>
            <person name="Sohail M."/>
            <person name="Schellhorn H.E."/>
            <person name="Gupta R.S."/>
        </authorList>
    </citation>
    <scope>NUCLEOTIDE SEQUENCE [LARGE SCALE GENOMIC DNA]</scope>
    <source>
        <strain evidence="2 3">DSM 16301</strain>
    </source>
</reference>
<feature type="transmembrane region" description="Helical" evidence="1">
    <location>
        <begin position="270"/>
        <end position="292"/>
    </location>
</feature>
<dbReference type="RefSeq" id="WP_046973074.1">
    <property type="nucleotide sequence ID" value="NZ_JPLA01000052.1"/>
</dbReference>
<sequence length="392" mass="43426">MHDETMASGVYLPEIDVAPPALPVSKGRRLEFRGNARDYFRIWIVNVALSLVTLGIYSAWATVRTRRYMHANTVLAGTPFEYLAKPIPILKGRLLTALIFATYVLGGQFFKPAQVAAALVIAVFMPWMIVKSLMFRARYSSWRGLRFYFTDDYGGAYKWYFGAYFLMGIPLVGFSLASLAGHPGLGAVLIFGGIAVIMPWIKGHQQEWMVENHHFGGKSFKFAAEVSDYYGVYIKAAGVAFAWMAPSAMLIGGVFFAFKSQMAVQPKAPPLLAIAAVYACMAPLYLGAWTYVHTRMTNLLYNNAQLGSYRFRSTLGYWEMFGIYLTNGLAVLCTIGLAMPWARIRLARYRADHVEIVGAGDLDDFVRDAFAHGEIGAAATEMDSLLGIDIGL</sequence>
<keyword evidence="1" id="KW-0812">Transmembrane</keyword>
<feature type="transmembrane region" description="Helical" evidence="1">
    <location>
        <begin position="39"/>
        <end position="60"/>
    </location>
</feature>
<protein>
    <recommendedName>
        <fullName evidence="4">DUF898 domain-containing protein</fullName>
    </recommendedName>
</protein>
<feature type="transmembrane region" description="Helical" evidence="1">
    <location>
        <begin position="117"/>
        <end position="139"/>
    </location>
</feature>
<name>A0A0G9GZ69_9GAMM</name>
<feature type="transmembrane region" description="Helical" evidence="1">
    <location>
        <begin position="232"/>
        <end position="258"/>
    </location>
</feature>
<organism evidence="2 3">
    <name type="scientific">Dyella japonica DSM 16301</name>
    <dbReference type="NCBI Taxonomy" id="1440762"/>
    <lineage>
        <taxon>Bacteria</taxon>
        <taxon>Pseudomonadati</taxon>
        <taxon>Pseudomonadota</taxon>
        <taxon>Gammaproteobacteria</taxon>
        <taxon>Lysobacterales</taxon>
        <taxon>Rhodanobacteraceae</taxon>
        <taxon>Dyella</taxon>
    </lineage>
</organism>
<dbReference type="EMBL" id="JPLA01000052">
    <property type="protein sequence ID" value="KLD62224.1"/>
    <property type="molecule type" value="Genomic_DNA"/>
</dbReference>
<dbReference type="InterPro" id="IPR010295">
    <property type="entry name" value="DUF898"/>
</dbReference>
<dbReference type="Proteomes" id="UP000035481">
    <property type="component" value="Unassembled WGS sequence"/>
</dbReference>
<feature type="transmembrane region" description="Helical" evidence="1">
    <location>
        <begin position="321"/>
        <end position="342"/>
    </location>
</feature>
<evidence type="ECO:0000256" key="1">
    <source>
        <dbReference type="SAM" id="Phobius"/>
    </source>
</evidence>
<comment type="caution">
    <text evidence="2">The sequence shown here is derived from an EMBL/GenBank/DDBJ whole genome shotgun (WGS) entry which is preliminary data.</text>
</comment>
<gene>
    <name evidence="2" type="ORF">Y882_16950</name>
</gene>
<evidence type="ECO:0008006" key="4">
    <source>
        <dbReference type="Google" id="ProtNLM"/>
    </source>
</evidence>
<evidence type="ECO:0000313" key="2">
    <source>
        <dbReference type="EMBL" id="KLD62224.1"/>
    </source>
</evidence>
<feature type="transmembrane region" description="Helical" evidence="1">
    <location>
        <begin position="184"/>
        <end position="201"/>
    </location>
</feature>
<dbReference type="PATRIC" id="fig|1440762.4.peg.3150"/>
<keyword evidence="1" id="KW-0472">Membrane</keyword>